<evidence type="ECO:0000313" key="2">
    <source>
        <dbReference type="EMBL" id="JAS26963.1"/>
    </source>
</evidence>
<sequence>FDIEHTSSEIDYALSLLLQNEGSLLYFICKVCSSMPDKKPISQGLELIIRLIKNNKLFNEKYFQKYAANIKNACMNVIKTEKIHADCKTKAYFVLIILFQTKSYFKHSLFDDNEVKKFVDHLMSELCNEKKSTPMVLQKIYELWGVLGEHYETYVSPKAGQIMRNMVFKLKNQTNSREDVNISLLTGIVTGLTGLMVNFSPDGMSTMEDVCSSNTQHNYLVTIYESIKILSVFDPNHTRRMAHRAALKLFERHLSLFLEYIFPNNVIWWHENLRKWIYKLGEDRKVGIAVSSKFQEVIAYHLSCSEGPTTQKIFQYFVRYYKDTLESSETPPQELTLAIQGFGSLSRACNNLLSSKDVEVMFSLVLQRVQQSLMREDSENEKYENLADFIESLSNISREIKNMSEGQLGSMEKLCILAISSFPTLLPRLQPNIIKALKINLINIALVNGNMLDSFLSTVVYQGVVRTCSHIGLGLQGAEIQVK</sequence>
<feature type="non-terminal residue" evidence="2">
    <location>
        <position position="483"/>
    </location>
</feature>
<dbReference type="Pfam" id="PF20500">
    <property type="entry name" value="DNA-PKcs_N"/>
    <property type="match status" value="1"/>
</dbReference>
<dbReference type="SUPFAM" id="SSF48371">
    <property type="entry name" value="ARM repeat"/>
    <property type="match status" value="1"/>
</dbReference>
<evidence type="ECO:0000259" key="1">
    <source>
        <dbReference type="Pfam" id="PF20500"/>
    </source>
</evidence>
<dbReference type="InterPro" id="IPR016024">
    <property type="entry name" value="ARM-type_fold"/>
</dbReference>
<gene>
    <name evidence="2" type="ORF">g.30078</name>
</gene>
<reference evidence="2" key="1">
    <citation type="submission" date="2015-12" db="EMBL/GenBank/DDBJ databases">
        <title>De novo transcriptome assembly of four potential Pierce s Disease insect vectors from Arizona vineyards.</title>
        <authorList>
            <person name="Tassone E.E."/>
        </authorList>
    </citation>
    <scope>NUCLEOTIDE SEQUENCE</scope>
</reference>
<dbReference type="AlphaFoldDB" id="A0A1B6DMR0"/>
<feature type="domain" description="DNA-PKcs N-terminal" evidence="1">
    <location>
        <begin position="12"/>
        <end position="470"/>
    </location>
</feature>
<protein>
    <recommendedName>
        <fullName evidence="1">DNA-PKcs N-terminal domain-containing protein</fullName>
    </recommendedName>
</protein>
<feature type="non-terminal residue" evidence="2">
    <location>
        <position position="1"/>
    </location>
</feature>
<organism evidence="2">
    <name type="scientific">Clastoptera arizonana</name>
    <name type="common">Arizona spittle bug</name>
    <dbReference type="NCBI Taxonomy" id="38151"/>
    <lineage>
        <taxon>Eukaryota</taxon>
        <taxon>Metazoa</taxon>
        <taxon>Ecdysozoa</taxon>
        <taxon>Arthropoda</taxon>
        <taxon>Hexapoda</taxon>
        <taxon>Insecta</taxon>
        <taxon>Pterygota</taxon>
        <taxon>Neoptera</taxon>
        <taxon>Paraneoptera</taxon>
        <taxon>Hemiptera</taxon>
        <taxon>Auchenorrhyncha</taxon>
        <taxon>Cercopoidea</taxon>
        <taxon>Clastopteridae</taxon>
        <taxon>Clastoptera</taxon>
    </lineage>
</organism>
<accession>A0A1B6DMR0</accession>
<name>A0A1B6DMR0_9HEMI</name>
<proteinExistence type="predicted"/>
<dbReference type="InterPro" id="IPR046804">
    <property type="entry name" value="DNA-PKcs_N"/>
</dbReference>
<dbReference type="EMBL" id="GEDC01010335">
    <property type="protein sequence ID" value="JAS26963.1"/>
    <property type="molecule type" value="Transcribed_RNA"/>
</dbReference>